<feature type="domain" description="Peptidase A1" evidence="3">
    <location>
        <begin position="95"/>
        <end position="425"/>
    </location>
</feature>
<keyword evidence="4" id="KW-0378">Hydrolase</keyword>
<dbReference type="Proteomes" id="UP001201812">
    <property type="component" value="Unassembled WGS sequence"/>
</dbReference>
<comment type="similarity">
    <text evidence="1">Belongs to the peptidase A1 family.</text>
</comment>
<dbReference type="AlphaFoldDB" id="A0AAD4MM89"/>
<dbReference type="Gene3D" id="2.40.70.10">
    <property type="entry name" value="Acid Proteases"/>
    <property type="match status" value="3"/>
</dbReference>
<dbReference type="EMBL" id="JAKKPZ010000157">
    <property type="protein sequence ID" value="KAI1700077.1"/>
    <property type="molecule type" value="Genomic_DNA"/>
</dbReference>
<dbReference type="InterPro" id="IPR033121">
    <property type="entry name" value="PEPTIDASE_A1"/>
</dbReference>
<keyword evidence="5" id="KW-1185">Reference proteome</keyword>
<comment type="caution">
    <text evidence="4">The sequence shown here is derived from an EMBL/GenBank/DDBJ whole genome shotgun (WGS) entry which is preliminary data.</text>
</comment>
<evidence type="ECO:0000313" key="4">
    <source>
        <dbReference type="EMBL" id="KAI1700077.1"/>
    </source>
</evidence>
<dbReference type="CDD" id="cd05471">
    <property type="entry name" value="pepsin_like"/>
    <property type="match status" value="1"/>
</dbReference>
<feature type="signal peptide" evidence="2">
    <location>
        <begin position="1"/>
        <end position="27"/>
    </location>
</feature>
<dbReference type="GO" id="GO:0006508">
    <property type="term" value="P:proteolysis"/>
    <property type="evidence" value="ECO:0007669"/>
    <property type="project" value="UniProtKB-KW"/>
</dbReference>
<dbReference type="SUPFAM" id="SSF50630">
    <property type="entry name" value="Acid proteases"/>
    <property type="match status" value="2"/>
</dbReference>
<dbReference type="GO" id="GO:0004190">
    <property type="term" value="F:aspartic-type endopeptidase activity"/>
    <property type="evidence" value="ECO:0007669"/>
    <property type="project" value="InterPro"/>
</dbReference>
<evidence type="ECO:0000259" key="3">
    <source>
        <dbReference type="PROSITE" id="PS51767"/>
    </source>
</evidence>
<feature type="chain" id="PRO_5042112308" evidence="2">
    <location>
        <begin position="28"/>
        <end position="561"/>
    </location>
</feature>
<protein>
    <submittedName>
        <fullName evidence="4">Eukaryotic aspartyl protease domain-containing protein</fullName>
    </submittedName>
</protein>
<accession>A0AAD4MM89</accession>
<keyword evidence="4" id="KW-0645">Protease</keyword>
<dbReference type="InterPro" id="IPR001461">
    <property type="entry name" value="Aspartic_peptidase_A1"/>
</dbReference>
<dbReference type="GO" id="GO:0005764">
    <property type="term" value="C:lysosome"/>
    <property type="evidence" value="ECO:0007669"/>
    <property type="project" value="TreeGrafter"/>
</dbReference>
<dbReference type="InterPro" id="IPR034164">
    <property type="entry name" value="Pepsin-like_dom"/>
</dbReference>
<gene>
    <name evidence="4" type="ORF">DdX_16944</name>
</gene>
<dbReference type="Pfam" id="PF00026">
    <property type="entry name" value="Asp"/>
    <property type="match status" value="1"/>
</dbReference>
<evidence type="ECO:0000256" key="1">
    <source>
        <dbReference type="ARBA" id="ARBA00007447"/>
    </source>
</evidence>
<reference evidence="4" key="1">
    <citation type="submission" date="2022-01" db="EMBL/GenBank/DDBJ databases">
        <title>Genome Sequence Resource for Two Populations of Ditylenchus destructor, the Migratory Endoparasitic Phytonematode.</title>
        <authorList>
            <person name="Zhang H."/>
            <person name="Lin R."/>
            <person name="Xie B."/>
        </authorList>
    </citation>
    <scope>NUCLEOTIDE SEQUENCE</scope>
    <source>
        <strain evidence="4">BazhouSP</strain>
    </source>
</reference>
<evidence type="ECO:0000313" key="5">
    <source>
        <dbReference type="Proteomes" id="UP001201812"/>
    </source>
</evidence>
<dbReference type="InterPro" id="IPR021109">
    <property type="entry name" value="Peptidase_aspartic_dom_sf"/>
</dbReference>
<proteinExistence type="inferred from homology"/>
<name>A0AAD4MM89_9BILA</name>
<organism evidence="4 5">
    <name type="scientific">Ditylenchus destructor</name>
    <dbReference type="NCBI Taxonomy" id="166010"/>
    <lineage>
        <taxon>Eukaryota</taxon>
        <taxon>Metazoa</taxon>
        <taxon>Ecdysozoa</taxon>
        <taxon>Nematoda</taxon>
        <taxon>Chromadorea</taxon>
        <taxon>Rhabditida</taxon>
        <taxon>Tylenchina</taxon>
        <taxon>Tylenchomorpha</taxon>
        <taxon>Sphaerularioidea</taxon>
        <taxon>Anguinidae</taxon>
        <taxon>Anguininae</taxon>
        <taxon>Ditylenchus</taxon>
    </lineage>
</organism>
<dbReference type="PANTHER" id="PTHR47966:SF51">
    <property type="entry name" value="BETA-SITE APP-CLEAVING ENZYME, ISOFORM A-RELATED"/>
    <property type="match status" value="1"/>
</dbReference>
<sequence>MASFLHLCRLSILLLVLSTITVQIAYGLVHKIPTQSLKLSPEIAKQRLVKKYANNPQMLKFLSRSASLEVADGSTDKKNQTLPLSQSTGAWETVEVANISVGTPPKWFVVEVDWFYDQNMELIDSNATLTSKNVAIRLFNTSTSSTYSPVAGSYYSSLSSSRGHRGQDIVNANGKDLTVTLGVLDYAYAYYFTGNGVDGFLGLSPGEQTYSNNANLTTVVKQIANQLDSPVVSVWSESSRDGDGSGQITLGALDTDHCESNWMFMPRTDPNSYYSGYTVHLATVEGTWPNGTHQTYKANLDVSIVPDQTGIVVDAEWVSLFRNISNAVWDKEVQQYVVDCDTTKLGNATFRIGGHGYGQNSKTYNLTITGADYTTYYEYYDVCYLLIGTGVRSNNRNSMPVILGHNFARNRCLAYNMKDNKIATPWLFHRKSKVSPTVPQKHTYDPSGSSSFVDLNSNFIDWVCGDGKNGSDQVTVDTVSTSVVMGIVDEIGYDFRYDPIDAVLGLNPTTPQSNKNNLVSQLVAGLDNNITFLETQKRKEKGKKFLYNILLNNNSRFASQS</sequence>
<dbReference type="PANTHER" id="PTHR47966">
    <property type="entry name" value="BETA-SITE APP-CLEAVING ENZYME, ISOFORM A-RELATED"/>
    <property type="match status" value="1"/>
</dbReference>
<dbReference type="PROSITE" id="PS51767">
    <property type="entry name" value="PEPTIDASE_A1"/>
    <property type="match status" value="1"/>
</dbReference>
<keyword evidence="2" id="KW-0732">Signal</keyword>
<evidence type="ECO:0000256" key="2">
    <source>
        <dbReference type="SAM" id="SignalP"/>
    </source>
</evidence>